<comment type="subcellular location">
    <subcellularLocation>
        <location evidence="1">Cytoplasm</location>
    </subcellularLocation>
</comment>
<organism evidence="10 11">
    <name type="scientific">Channa argus</name>
    <name type="common">Northern snakehead</name>
    <name type="synonym">Ophicephalus argus</name>
    <dbReference type="NCBI Taxonomy" id="215402"/>
    <lineage>
        <taxon>Eukaryota</taxon>
        <taxon>Metazoa</taxon>
        <taxon>Chordata</taxon>
        <taxon>Craniata</taxon>
        <taxon>Vertebrata</taxon>
        <taxon>Euteleostomi</taxon>
        <taxon>Actinopterygii</taxon>
        <taxon>Neopterygii</taxon>
        <taxon>Teleostei</taxon>
        <taxon>Neoteleostei</taxon>
        <taxon>Acanthomorphata</taxon>
        <taxon>Anabantaria</taxon>
        <taxon>Anabantiformes</taxon>
        <taxon>Channoidei</taxon>
        <taxon>Channidae</taxon>
        <taxon>Channa</taxon>
    </lineage>
</organism>
<keyword evidence="3" id="KW-0433">Leucine-rich repeat</keyword>
<keyword evidence="2" id="KW-0963">Cytoplasm</keyword>
<feature type="region of interest" description="Disordered" evidence="7">
    <location>
        <begin position="1"/>
        <end position="76"/>
    </location>
</feature>
<reference evidence="11" key="2">
    <citation type="submission" date="2019-02" db="EMBL/GenBank/DDBJ databases">
        <title>Opniocepnalus argus Var Kimnra genome.</title>
        <authorList>
            <person name="Zhou C."/>
            <person name="Xiao S."/>
        </authorList>
    </citation>
    <scope>NUCLEOTIDE SEQUENCE [LARGE SCALE GENOMIC DNA]</scope>
</reference>
<reference evidence="10 11" key="1">
    <citation type="submission" date="2019-02" db="EMBL/GenBank/DDBJ databases">
        <title>Opniocepnalus argus genome.</title>
        <authorList>
            <person name="Zhou C."/>
            <person name="Xiao S."/>
        </authorList>
    </citation>
    <scope>NUCLEOTIDE SEQUENCE [LARGE SCALE GENOMIC DNA]</scope>
    <source>
        <strain evidence="10">OARG1902GOOAL</strain>
        <tissue evidence="10">Muscle</tissue>
    </source>
</reference>
<dbReference type="GO" id="GO:0005737">
    <property type="term" value="C:cytoplasm"/>
    <property type="evidence" value="ECO:0007669"/>
    <property type="project" value="UniProtKB-SubCell"/>
</dbReference>
<dbReference type="InterPro" id="IPR029495">
    <property type="entry name" value="NACHT-assoc"/>
</dbReference>
<evidence type="ECO:0000256" key="6">
    <source>
        <dbReference type="ARBA" id="ARBA00022840"/>
    </source>
</evidence>
<evidence type="ECO:0000256" key="4">
    <source>
        <dbReference type="ARBA" id="ARBA00022737"/>
    </source>
</evidence>
<dbReference type="AlphaFoldDB" id="A0A6G1QUG1"/>
<keyword evidence="6" id="KW-0067">ATP-binding</keyword>
<dbReference type="InterPro" id="IPR051261">
    <property type="entry name" value="NLR"/>
</dbReference>
<dbReference type="InterPro" id="IPR004020">
    <property type="entry name" value="DAPIN"/>
</dbReference>
<dbReference type="EMBL" id="CM015733">
    <property type="protein sequence ID" value="KAF3705933.1"/>
    <property type="molecule type" value="Genomic_DNA"/>
</dbReference>
<dbReference type="Pfam" id="PF17779">
    <property type="entry name" value="WHD_NOD2"/>
    <property type="match status" value="1"/>
</dbReference>
<dbReference type="InterPro" id="IPR041075">
    <property type="entry name" value="NOD1/2_WH"/>
</dbReference>
<sequence>MMDDTEMEERHTLSGSSSIGEAVSGRGQAVYHGEDDDDDDELYYIPERRPSLDLGPSPMDTSHRHSVDRAMSPALSYRSMASEENRDYMEDEDGLPTRVKNKDDIEAKPSDTPELIQNSNEFSHPSLTVAFTFKAICDTLRKMSEGDFKRFSKLLWKHYPQSFNTPTQGMDMVNLVDRLLECYNLEVSLQITKTLLEEMEQNKLVDYIQTLCLRREKRPFDDVFTNLYITSTCNNGPNIEHEIMTIKKLDSNREPGKLISTSDIFSSERLEHSNVKLILLTGVPGSGKSMAVRRAPDRSTEKERDFLMKLGKLAFNMLEQEQFKITKSDWKETGISDEEAVINSGLCTQYMTKPYVLFQEKVLSFIHPTMQEYLAALYAFLSFTNQAKNIFDQQLKDKFMGIFKGHKTMELYKSAVDKSLGYEDGKLDIFLRFLFGMALKSNLELLQPFCVSSVKWPTFVEDATTLIQKRLRENQCPARNDNLQQCLEELGVSVSEATSY</sequence>
<evidence type="ECO:0000313" key="11">
    <source>
        <dbReference type="Proteomes" id="UP000503349"/>
    </source>
</evidence>
<name>A0A6G1QUG1_CHAAH</name>
<dbReference type="Proteomes" id="UP000503349">
    <property type="component" value="Chromosome 22"/>
</dbReference>
<accession>A0A6G1QUG1</accession>
<feature type="domain" description="Pyrin" evidence="9">
    <location>
        <begin position="132"/>
        <end position="210"/>
    </location>
</feature>
<dbReference type="InterPro" id="IPR011029">
    <property type="entry name" value="DEATH-like_dom_sf"/>
</dbReference>
<evidence type="ECO:0000256" key="7">
    <source>
        <dbReference type="SAM" id="MobiDB-lite"/>
    </source>
</evidence>
<dbReference type="SMART" id="SM01288">
    <property type="entry name" value="FISNA"/>
    <property type="match status" value="1"/>
</dbReference>
<evidence type="ECO:0000256" key="1">
    <source>
        <dbReference type="ARBA" id="ARBA00004496"/>
    </source>
</evidence>
<protein>
    <submittedName>
        <fullName evidence="10">NLR family CARD domain-containing protein 3 CARD15-like protein Caterpiller protein 16.2</fullName>
    </submittedName>
</protein>
<evidence type="ECO:0000259" key="8">
    <source>
        <dbReference type="SMART" id="SM01288"/>
    </source>
</evidence>
<dbReference type="SUPFAM" id="SSF47986">
    <property type="entry name" value="DEATH domain"/>
    <property type="match status" value="1"/>
</dbReference>
<dbReference type="InterPro" id="IPR041267">
    <property type="entry name" value="NLRP_HD2"/>
</dbReference>
<keyword evidence="4" id="KW-0677">Repeat</keyword>
<evidence type="ECO:0000259" key="9">
    <source>
        <dbReference type="SMART" id="SM01289"/>
    </source>
</evidence>
<dbReference type="GO" id="GO:0005524">
    <property type="term" value="F:ATP binding"/>
    <property type="evidence" value="ECO:0007669"/>
    <property type="project" value="UniProtKB-KW"/>
</dbReference>
<dbReference type="Pfam" id="PF17776">
    <property type="entry name" value="NLRC4_HD2"/>
    <property type="match status" value="1"/>
</dbReference>
<proteinExistence type="predicted"/>
<evidence type="ECO:0000313" key="10">
    <source>
        <dbReference type="EMBL" id="KAF3705933.1"/>
    </source>
</evidence>
<dbReference type="PANTHER" id="PTHR24106">
    <property type="entry name" value="NACHT, LRR AND CARD DOMAINS-CONTAINING"/>
    <property type="match status" value="1"/>
</dbReference>
<keyword evidence="11" id="KW-1185">Reference proteome</keyword>
<evidence type="ECO:0000256" key="2">
    <source>
        <dbReference type="ARBA" id="ARBA00022490"/>
    </source>
</evidence>
<dbReference type="Pfam" id="PF02758">
    <property type="entry name" value="PYRIN"/>
    <property type="match status" value="1"/>
</dbReference>
<evidence type="ECO:0000256" key="3">
    <source>
        <dbReference type="ARBA" id="ARBA00022614"/>
    </source>
</evidence>
<gene>
    <name evidence="10" type="ORF">EXN66_Car021624</name>
</gene>
<feature type="domain" description="FISNA" evidence="8">
    <location>
        <begin position="199"/>
        <end position="266"/>
    </location>
</feature>
<dbReference type="SMART" id="SM01289">
    <property type="entry name" value="PYRIN"/>
    <property type="match status" value="1"/>
</dbReference>
<evidence type="ECO:0000256" key="5">
    <source>
        <dbReference type="ARBA" id="ARBA00022741"/>
    </source>
</evidence>
<keyword evidence="5" id="KW-0547">Nucleotide-binding</keyword>
<dbReference type="Gene3D" id="1.10.533.10">
    <property type="entry name" value="Death Domain, Fas"/>
    <property type="match status" value="1"/>
</dbReference>
<dbReference type="Pfam" id="PF14484">
    <property type="entry name" value="FISNA"/>
    <property type="match status" value="1"/>
</dbReference>